<reference evidence="3 4" key="1">
    <citation type="journal article" date="2003" name="Int. J. Syst. Evol. Microbiol.">
        <title>Virgibacillus carmonensis sp. nov., Virgibacillus necropolis sp. nov. and Virgibacillus picturae sp. nov., three novel species isolated from deteriorated mural paintings, transfer of the species of the genus salibacillus to Virgibacillus, as Virgibacillus marismortui comb. nov. and Virgibacillus salexigens comb. nov., and emended description of the genus Virgibacillus.</title>
        <authorList>
            <person name="Heyrman J."/>
            <person name="Logan N.A."/>
            <person name="Busse H.J."/>
            <person name="Balcaen A."/>
            <person name="Lebbe L."/>
            <person name="Rodriguez-Diaz M."/>
            <person name="Swings J."/>
            <person name="De Vos P."/>
        </authorList>
    </citation>
    <scope>NUCLEOTIDE SEQUENCE [LARGE SCALE GENOMIC DNA]</scope>
    <source>
        <strain evidence="3 4">LMG 19488</strain>
    </source>
</reference>
<organism evidence="3 4">
    <name type="scientific">Virgibacillus necropolis</name>
    <dbReference type="NCBI Taxonomy" id="163877"/>
    <lineage>
        <taxon>Bacteria</taxon>
        <taxon>Bacillati</taxon>
        <taxon>Bacillota</taxon>
        <taxon>Bacilli</taxon>
        <taxon>Bacillales</taxon>
        <taxon>Bacillaceae</taxon>
        <taxon>Virgibacillus</taxon>
    </lineage>
</organism>
<dbReference type="KEGG" id="vne:CFK40_13810"/>
<proteinExistence type="predicted"/>
<keyword evidence="2" id="KW-0732">Signal</keyword>
<name>A0A221MEF2_9BACI</name>
<dbReference type="RefSeq" id="WP_089532861.1">
    <property type="nucleotide sequence ID" value="NZ_CP022437.1"/>
</dbReference>
<feature type="chain" id="PRO_5038771537" description="Sporulation protein" evidence="2">
    <location>
        <begin position="23"/>
        <end position="227"/>
    </location>
</feature>
<dbReference type="AlphaFoldDB" id="A0A221MEF2"/>
<sequence>MRKIWKMIMITFAFGIVVVLSACNGGQEEATDTNGANGTDMNNVSHHPTDTNLNDPSIIPSENGEKTETTNEHGSTYDGMGQDIYGSIGSSGIHEGGVSSFFESILEGEGITGVKVFVVDDSVILARKEEQTTSHEYDHMQSDILSGTEGMSGKGEPEGVESTQEESLDNFDQAKTMMSEMFNGDVKVLTVTDPKAPDLIETIKENILNSSYEEASNNLLTLFKMTK</sequence>
<keyword evidence="4" id="KW-1185">Reference proteome</keyword>
<accession>A0A221MEF2</accession>
<protein>
    <recommendedName>
        <fullName evidence="5">Sporulation protein</fullName>
    </recommendedName>
</protein>
<feature type="region of interest" description="Disordered" evidence="1">
    <location>
        <begin position="31"/>
        <end position="82"/>
    </location>
</feature>
<evidence type="ECO:0008006" key="5">
    <source>
        <dbReference type="Google" id="ProtNLM"/>
    </source>
</evidence>
<dbReference type="EMBL" id="CP022437">
    <property type="protein sequence ID" value="ASN06014.1"/>
    <property type="molecule type" value="Genomic_DNA"/>
</dbReference>
<gene>
    <name evidence="3" type="ORF">CFK40_13810</name>
</gene>
<dbReference type="PROSITE" id="PS51257">
    <property type="entry name" value="PROKAR_LIPOPROTEIN"/>
    <property type="match status" value="1"/>
</dbReference>
<evidence type="ECO:0000256" key="1">
    <source>
        <dbReference type="SAM" id="MobiDB-lite"/>
    </source>
</evidence>
<evidence type="ECO:0000256" key="2">
    <source>
        <dbReference type="SAM" id="SignalP"/>
    </source>
</evidence>
<evidence type="ECO:0000313" key="3">
    <source>
        <dbReference type="EMBL" id="ASN06014.1"/>
    </source>
</evidence>
<feature type="signal peptide" evidence="2">
    <location>
        <begin position="1"/>
        <end position="22"/>
    </location>
</feature>
<feature type="compositionally biased region" description="Polar residues" evidence="1">
    <location>
        <begin position="32"/>
        <end position="55"/>
    </location>
</feature>
<dbReference type="OrthoDB" id="2820739at2"/>
<evidence type="ECO:0000313" key="4">
    <source>
        <dbReference type="Proteomes" id="UP000204391"/>
    </source>
</evidence>
<dbReference type="Proteomes" id="UP000204391">
    <property type="component" value="Chromosome"/>
</dbReference>